<name>X1MLJ5_9ZZZZ</name>
<dbReference type="AlphaFoldDB" id="X1MLJ5"/>
<proteinExistence type="predicted"/>
<gene>
    <name evidence="1" type="ORF">S06H3_09367</name>
</gene>
<accession>X1MLJ5</accession>
<reference evidence="1" key="1">
    <citation type="journal article" date="2014" name="Front. Microbiol.">
        <title>High frequency of phylogenetically diverse reductive dehalogenase-homologous genes in deep subseafloor sedimentary metagenomes.</title>
        <authorList>
            <person name="Kawai M."/>
            <person name="Futagami T."/>
            <person name="Toyoda A."/>
            <person name="Takaki Y."/>
            <person name="Nishi S."/>
            <person name="Hori S."/>
            <person name="Arai W."/>
            <person name="Tsubouchi T."/>
            <person name="Morono Y."/>
            <person name="Uchiyama I."/>
            <person name="Ito T."/>
            <person name="Fujiyama A."/>
            <person name="Inagaki F."/>
            <person name="Takami H."/>
        </authorList>
    </citation>
    <scope>NUCLEOTIDE SEQUENCE</scope>
    <source>
        <strain evidence="1">Expedition CK06-06</strain>
    </source>
</reference>
<evidence type="ECO:0000313" key="1">
    <source>
        <dbReference type="EMBL" id="GAI15560.1"/>
    </source>
</evidence>
<organism evidence="1">
    <name type="scientific">marine sediment metagenome</name>
    <dbReference type="NCBI Taxonomy" id="412755"/>
    <lineage>
        <taxon>unclassified sequences</taxon>
        <taxon>metagenomes</taxon>
        <taxon>ecological metagenomes</taxon>
    </lineage>
</organism>
<feature type="non-terminal residue" evidence="1">
    <location>
        <position position="271"/>
    </location>
</feature>
<comment type="caution">
    <text evidence="1">The sequence shown here is derived from an EMBL/GenBank/DDBJ whole genome shotgun (WGS) entry which is preliminary data.</text>
</comment>
<dbReference type="EMBL" id="BARV01004114">
    <property type="protein sequence ID" value="GAI15560.1"/>
    <property type="molecule type" value="Genomic_DNA"/>
</dbReference>
<protein>
    <submittedName>
        <fullName evidence="1">Uncharacterized protein</fullName>
    </submittedName>
</protein>
<sequence>MAIELRHLESIRYPPELLPDANVVDVALNARAEIMNIPRIPGGMIAKLHGIATDNTQAAQLRIKIDQEEKQLDARPLYNMSLRDRPSYFNLIATKSLRYHVYAIAALTDFTTWYGVWGWKQTVADKLLLKLPLTLDEQKLNESLGIGKTVERGTLPPKLDRTLLYEYYPIYEWTETNRETVPAAGRLELATIRPSKPGRFIVLTRVSAAQPALAANNTQITICRDSDGTESSPFLSLPTFALANGLADEIPMFIPALTDIRLGVTSTAGEA</sequence>